<protein>
    <submittedName>
        <fullName evidence="2">Uncharacterized protein</fullName>
    </submittedName>
</protein>
<proteinExistence type="predicted"/>
<comment type="caution">
    <text evidence="2">The sequence shown here is derived from an EMBL/GenBank/DDBJ whole genome shotgun (WGS) entry which is preliminary data.</text>
</comment>
<evidence type="ECO:0000313" key="2">
    <source>
        <dbReference type="EMBL" id="NEC91808.1"/>
    </source>
</evidence>
<keyword evidence="1" id="KW-1133">Transmembrane helix</keyword>
<dbReference type="EMBL" id="JAAGLU010000048">
    <property type="protein sequence ID" value="NEC91808.1"/>
    <property type="molecule type" value="Genomic_DNA"/>
</dbReference>
<gene>
    <name evidence="2" type="ORF">G3I71_39890</name>
</gene>
<name>A0A6B3C583_9ACTN</name>
<dbReference type="AlphaFoldDB" id="A0A6B3C583"/>
<keyword evidence="1" id="KW-0472">Membrane</keyword>
<organism evidence="2">
    <name type="scientific">Streptomyces sp. SID12501</name>
    <dbReference type="NCBI Taxonomy" id="2706042"/>
    <lineage>
        <taxon>Bacteria</taxon>
        <taxon>Bacillati</taxon>
        <taxon>Actinomycetota</taxon>
        <taxon>Actinomycetes</taxon>
        <taxon>Kitasatosporales</taxon>
        <taxon>Streptomycetaceae</taxon>
        <taxon>Streptomyces</taxon>
    </lineage>
</organism>
<sequence>MSPAPDTPDPRNPGTGRVLRYLESRKNVTGSLCGSAGLALTFMGMVGWYWPVVVAGLYVVGALLTPPERPSLPDFSTQLTHLTDDFAELRKYLAEVDMPPAAAGRLAELIELLSALLDPGWIAELLAYDPDSVHLLSRVVRQEIPEAADAFVRTRWWNRLAPGTEPPERHLERQLSLLRDEADQVTASLRAAEAHRQESLTRYLKDRDQ</sequence>
<evidence type="ECO:0000256" key="1">
    <source>
        <dbReference type="SAM" id="Phobius"/>
    </source>
</evidence>
<keyword evidence="1" id="KW-0812">Transmembrane</keyword>
<feature type="transmembrane region" description="Helical" evidence="1">
    <location>
        <begin position="48"/>
        <end position="65"/>
    </location>
</feature>
<reference evidence="2" key="1">
    <citation type="submission" date="2020-01" db="EMBL/GenBank/DDBJ databases">
        <title>Insect and environment-associated Actinomycetes.</title>
        <authorList>
            <person name="Currrie C."/>
            <person name="Chevrette M."/>
            <person name="Carlson C."/>
            <person name="Stubbendieck R."/>
            <person name="Wendt-Pienkowski E."/>
        </authorList>
    </citation>
    <scope>NUCLEOTIDE SEQUENCE</scope>
    <source>
        <strain evidence="2">SID12501</strain>
    </source>
</reference>
<accession>A0A6B3C583</accession>